<organism evidence="1">
    <name type="scientific">Micrurus surinamensis</name>
    <name type="common">Surinam coral snake</name>
    <dbReference type="NCBI Taxonomy" id="129470"/>
    <lineage>
        <taxon>Eukaryota</taxon>
        <taxon>Metazoa</taxon>
        <taxon>Chordata</taxon>
        <taxon>Craniata</taxon>
        <taxon>Vertebrata</taxon>
        <taxon>Euteleostomi</taxon>
        <taxon>Lepidosauria</taxon>
        <taxon>Squamata</taxon>
        <taxon>Bifurcata</taxon>
        <taxon>Unidentata</taxon>
        <taxon>Episquamata</taxon>
        <taxon>Toxicofera</taxon>
        <taxon>Serpentes</taxon>
        <taxon>Colubroidea</taxon>
        <taxon>Elapidae</taxon>
        <taxon>Elapinae</taxon>
        <taxon>Micrurus</taxon>
    </lineage>
</organism>
<accession>A0A2D4PYQ5</accession>
<protein>
    <submittedName>
        <fullName evidence="1">Uncharacterized protein</fullName>
    </submittedName>
</protein>
<reference evidence="1" key="2">
    <citation type="submission" date="2017-11" db="EMBL/GenBank/DDBJ databases">
        <title>Coralsnake Venomics: Analyses of Venom Gland Transcriptomes and Proteomes of Six Brazilian Taxa.</title>
        <authorList>
            <person name="Aird S.D."/>
            <person name="Jorge da Silva N."/>
            <person name="Qiu L."/>
            <person name="Villar-Briones A."/>
            <person name="Aparecida-Saddi V."/>
            <person name="Campos-Telles M.P."/>
            <person name="Grau M."/>
            <person name="Mikheyev A.S."/>
        </authorList>
    </citation>
    <scope>NUCLEOTIDE SEQUENCE</scope>
    <source>
        <tissue evidence="1">Venom_gland</tissue>
    </source>
</reference>
<reference evidence="1" key="1">
    <citation type="submission" date="2017-07" db="EMBL/GenBank/DDBJ databases">
        <authorList>
            <person name="Mikheyev A."/>
            <person name="Grau M."/>
        </authorList>
    </citation>
    <scope>NUCLEOTIDE SEQUENCE</scope>
    <source>
        <tissue evidence="1">Venom_gland</tissue>
    </source>
</reference>
<sequence length="147" mass="15902">MTSPSQRIQIISTDSTVSSPQRIQIVTDQQTGQKIQIVTAVDSSVSPKQQFILASPDGTGTGKVILAAPETSNTKQLIFTTTDNIVPGRIQIVTDSASVERLLAKTDVQRPQVVEYCVVCGDKASGKMPSYLVEKTYLLKHSHSTNL</sequence>
<evidence type="ECO:0000313" key="1">
    <source>
        <dbReference type="EMBL" id="LAB63031.1"/>
    </source>
</evidence>
<name>A0A2D4PYQ5_MICSU</name>
<dbReference type="EMBL" id="IACN01099231">
    <property type="protein sequence ID" value="LAB63031.1"/>
    <property type="molecule type" value="Transcribed_RNA"/>
</dbReference>
<proteinExistence type="predicted"/>
<dbReference type="AlphaFoldDB" id="A0A2D4PYQ5"/>